<feature type="compositionally biased region" description="Basic residues" evidence="1">
    <location>
        <begin position="26"/>
        <end position="35"/>
    </location>
</feature>
<feature type="region of interest" description="Disordered" evidence="1">
    <location>
        <begin position="1"/>
        <end position="20"/>
    </location>
</feature>
<accession>A0ABW7AUE9</accession>
<dbReference type="InterPro" id="IPR046348">
    <property type="entry name" value="SIS_dom_sf"/>
</dbReference>
<dbReference type="SUPFAM" id="SSF53697">
    <property type="entry name" value="SIS domain"/>
    <property type="match status" value="1"/>
</dbReference>
<name>A0ABW7AUE9_9ACTN</name>
<dbReference type="InterPro" id="IPR001347">
    <property type="entry name" value="SIS_dom"/>
</dbReference>
<dbReference type="Proteomes" id="UP001603978">
    <property type="component" value="Unassembled WGS sequence"/>
</dbReference>
<proteinExistence type="predicted"/>
<keyword evidence="4" id="KW-1185">Reference proteome</keyword>
<evidence type="ECO:0000259" key="2">
    <source>
        <dbReference type="Pfam" id="PF01380"/>
    </source>
</evidence>
<sequence length="152" mass="16263">MPPGGGPRHGGSPTCGVLPRFVPTHHRARGARAGRQRRDGAAARAGRRARCRRHGGLHRYYREITRLASAAKDSGAVVVAITDSPVSDLATHADHLLAVPSEGAAPRTSLAPAMVLVEAVLALVTVHDRSRAQRAMRRIDEVYERTNVLTAS</sequence>
<dbReference type="EMBL" id="JBICRM010000054">
    <property type="protein sequence ID" value="MFG1710653.1"/>
    <property type="molecule type" value="Genomic_DNA"/>
</dbReference>
<evidence type="ECO:0000313" key="3">
    <source>
        <dbReference type="EMBL" id="MFG1710653.1"/>
    </source>
</evidence>
<dbReference type="Gene3D" id="3.40.50.10490">
    <property type="entry name" value="Glucose-6-phosphate isomerase like protein, domain 1"/>
    <property type="match status" value="1"/>
</dbReference>
<evidence type="ECO:0000313" key="4">
    <source>
        <dbReference type="Proteomes" id="UP001603978"/>
    </source>
</evidence>
<reference evidence="3 4" key="1">
    <citation type="submission" date="2024-10" db="EMBL/GenBank/DDBJ databases">
        <authorList>
            <person name="Topkara A.R."/>
            <person name="Saygin H."/>
        </authorList>
    </citation>
    <scope>NUCLEOTIDE SEQUENCE [LARGE SCALE GENOMIC DNA]</scope>
    <source>
        <strain evidence="3 4">M3C6</strain>
    </source>
</reference>
<feature type="region of interest" description="Disordered" evidence="1">
    <location>
        <begin position="26"/>
        <end position="49"/>
    </location>
</feature>
<organism evidence="3 4">
    <name type="scientific">Nonomuraea marmarensis</name>
    <dbReference type="NCBI Taxonomy" id="3351344"/>
    <lineage>
        <taxon>Bacteria</taxon>
        <taxon>Bacillati</taxon>
        <taxon>Actinomycetota</taxon>
        <taxon>Actinomycetes</taxon>
        <taxon>Streptosporangiales</taxon>
        <taxon>Streptosporangiaceae</taxon>
        <taxon>Nonomuraea</taxon>
    </lineage>
</organism>
<protein>
    <submittedName>
        <fullName evidence="3">MurR/RpiR family transcriptional regulator</fullName>
    </submittedName>
</protein>
<comment type="caution">
    <text evidence="3">The sequence shown here is derived from an EMBL/GenBank/DDBJ whole genome shotgun (WGS) entry which is preliminary data.</text>
</comment>
<evidence type="ECO:0000256" key="1">
    <source>
        <dbReference type="SAM" id="MobiDB-lite"/>
    </source>
</evidence>
<gene>
    <name evidence="3" type="ORF">ACFLIM_46555</name>
</gene>
<feature type="domain" description="SIS" evidence="2">
    <location>
        <begin position="58"/>
        <end position="120"/>
    </location>
</feature>
<dbReference type="RefSeq" id="WP_393176637.1">
    <property type="nucleotide sequence ID" value="NZ_JBICRM010000054.1"/>
</dbReference>
<dbReference type="Pfam" id="PF01380">
    <property type="entry name" value="SIS"/>
    <property type="match status" value="1"/>
</dbReference>